<evidence type="ECO:0000313" key="2">
    <source>
        <dbReference type="EMBL" id="VAW95246.1"/>
    </source>
</evidence>
<dbReference type="InterPro" id="IPR004013">
    <property type="entry name" value="PHP_dom"/>
</dbReference>
<feature type="domain" description="Polymerase/histidinol phosphatase N-terminal" evidence="1">
    <location>
        <begin position="5"/>
        <end position="70"/>
    </location>
</feature>
<accession>A0A3B1AR90</accession>
<dbReference type="InterPro" id="IPR003141">
    <property type="entry name" value="Pol/His_phosphatase_N"/>
</dbReference>
<sequence length="280" mass="31177">MTINYDLHSHSTASDGSFSPSELIRHAVQQKVSFLALTDHDNTSGLTEASNAAIGYDLNLIPGIEISVTWNKQTVHVLGLCIDPSNEVLQSGLANLMEYRDWRATEIAKRLDKAGITGAYEGANKYRRGRIFSRTHFARFLVDSGHAKSIRDVFKHYLVSNKPGYVPGKWATLEECLSWINLAGGIAVIAHPARYGFTATRLRKLLSEFKDLGGSAIEVVSGSHSKDDVRYMSELATQYEFYSSCGSDFHSTDNQYINLGKIPALPDKCQAIWEHPNWHI</sequence>
<reference evidence="2" key="1">
    <citation type="submission" date="2018-06" db="EMBL/GenBank/DDBJ databases">
        <authorList>
            <person name="Zhirakovskaya E."/>
        </authorList>
    </citation>
    <scope>NUCLEOTIDE SEQUENCE</scope>
</reference>
<gene>
    <name evidence="2" type="ORF">MNBD_GAMMA22-13</name>
</gene>
<dbReference type="InterPro" id="IPR016195">
    <property type="entry name" value="Pol/histidinol_Pase-like"/>
</dbReference>
<proteinExistence type="predicted"/>
<dbReference type="SUPFAM" id="SSF89550">
    <property type="entry name" value="PHP domain-like"/>
    <property type="match status" value="1"/>
</dbReference>
<dbReference type="GO" id="GO:0004534">
    <property type="term" value="F:5'-3' RNA exonuclease activity"/>
    <property type="evidence" value="ECO:0007669"/>
    <property type="project" value="TreeGrafter"/>
</dbReference>
<dbReference type="PANTHER" id="PTHR42924:SF3">
    <property type="entry name" value="POLYMERASE_HISTIDINOL PHOSPHATASE N-TERMINAL DOMAIN-CONTAINING PROTEIN"/>
    <property type="match status" value="1"/>
</dbReference>
<evidence type="ECO:0000259" key="1">
    <source>
        <dbReference type="SMART" id="SM00481"/>
    </source>
</evidence>
<organism evidence="2">
    <name type="scientific">hydrothermal vent metagenome</name>
    <dbReference type="NCBI Taxonomy" id="652676"/>
    <lineage>
        <taxon>unclassified sequences</taxon>
        <taxon>metagenomes</taxon>
        <taxon>ecological metagenomes</taxon>
    </lineage>
</organism>
<dbReference type="PANTHER" id="PTHR42924">
    <property type="entry name" value="EXONUCLEASE"/>
    <property type="match status" value="1"/>
</dbReference>
<dbReference type="Gene3D" id="3.20.20.140">
    <property type="entry name" value="Metal-dependent hydrolases"/>
    <property type="match status" value="1"/>
</dbReference>
<dbReference type="Pfam" id="PF02811">
    <property type="entry name" value="PHP"/>
    <property type="match status" value="1"/>
</dbReference>
<name>A0A3B1AR90_9ZZZZ</name>
<dbReference type="Gene3D" id="1.10.150.650">
    <property type="match status" value="1"/>
</dbReference>
<dbReference type="CDD" id="cd07438">
    <property type="entry name" value="PHP_HisPPase_AMP"/>
    <property type="match status" value="1"/>
</dbReference>
<dbReference type="InterPro" id="IPR052018">
    <property type="entry name" value="PHP_domain"/>
</dbReference>
<dbReference type="EMBL" id="UOFS01000022">
    <property type="protein sequence ID" value="VAW95246.1"/>
    <property type="molecule type" value="Genomic_DNA"/>
</dbReference>
<dbReference type="SMART" id="SM00481">
    <property type="entry name" value="POLIIIAc"/>
    <property type="match status" value="1"/>
</dbReference>
<dbReference type="GO" id="GO:0035312">
    <property type="term" value="F:5'-3' DNA exonuclease activity"/>
    <property type="evidence" value="ECO:0007669"/>
    <property type="project" value="TreeGrafter"/>
</dbReference>
<dbReference type="AlphaFoldDB" id="A0A3B1AR90"/>
<protein>
    <submittedName>
        <fullName evidence="2">FIG00031715: Predicted metal-dependent phosphoesterases (PHP family)</fullName>
    </submittedName>
</protein>